<comment type="caution">
    <text evidence="1">The sequence shown here is derived from an EMBL/GenBank/DDBJ whole genome shotgun (WGS) entry which is preliminary data.</text>
</comment>
<keyword evidence="2" id="KW-1185">Reference proteome</keyword>
<dbReference type="AlphaFoldDB" id="A0A9D4LPM0"/>
<accession>A0A9D4LPM0</accession>
<dbReference type="Proteomes" id="UP000828390">
    <property type="component" value="Unassembled WGS sequence"/>
</dbReference>
<gene>
    <name evidence="1" type="ORF">DPMN_024351</name>
</gene>
<reference evidence="1" key="2">
    <citation type="submission" date="2020-11" db="EMBL/GenBank/DDBJ databases">
        <authorList>
            <person name="McCartney M.A."/>
            <person name="Auch B."/>
            <person name="Kono T."/>
            <person name="Mallez S."/>
            <person name="Becker A."/>
            <person name="Gohl D.M."/>
            <person name="Silverstein K.A.T."/>
            <person name="Koren S."/>
            <person name="Bechman K.B."/>
            <person name="Herman A."/>
            <person name="Abrahante J.E."/>
            <person name="Garbe J."/>
        </authorList>
    </citation>
    <scope>NUCLEOTIDE SEQUENCE</scope>
    <source>
        <strain evidence="1">Duluth1</strain>
        <tissue evidence="1">Whole animal</tissue>
    </source>
</reference>
<dbReference type="EMBL" id="JAIWYP010000002">
    <property type="protein sequence ID" value="KAH3861423.1"/>
    <property type="molecule type" value="Genomic_DNA"/>
</dbReference>
<name>A0A9D4LPM0_DREPO</name>
<evidence type="ECO:0000313" key="2">
    <source>
        <dbReference type="Proteomes" id="UP000828390"/>
    </source>
</evidence>
<sequence>MDRGAQPTQRYNIATLKDTWKQKEFKVTLSNKFQVLEELLEEGTMSRSGRT</sequence>
<evidence type="ECO:0000313" key="1">
    <source>
        <dbReference type="EMBL" id="KAH3861423.1"/>
    </source>
</evidence>
<organism evidence="1 2">
    <name type="scientific">Dreissena polymorpha</name>
    <name type="common">Zebra mussel</name>
    <name type="synonym">Mytilus polymorpha</name>
    <dbReference type="NCBI Taxonomy" id="45954"/>
    <lineage>
        <taxon>Eukaryota</taxon>
        <taxon>Metazoa</taxon>
        <taxon>Spiralia</taxon>
        <taxon>Lophotrochozoa</taxon>
        <taxon>Mollusca</taxon>
        <taxon>Bivalvia</taxon>
        <taxon>Autobranchia</taxon>
        <taxon>Heteroconchia</taxon>
        <taxon>Euheterodonta</taxon>
        <taxon>Imparidentia</taxon>
        <taxon>Neoheterodontei</taxon>
        <taxon>Myida</taxon>
        <taxon>Dreissenoidea</taxon>
        <taxon>Dreissenidae</taxon>
        <taxon>Dreissena</taxon>
    </lineage>
</organism>
<proteinExistence type="predicted"/>
<reference evidence="1" key="1">
    <citation type="journal article" date="2019" name="bioRxiv">
        <title>The Genome of the Zebra Mussel, Dreissena polymorpha: A Resource for Invasive Species Research.</title>
        <authorList>
            <person name="McCartney M.A."/>
            <person name="Auch B."/>
            <person name="Kono T."/>
            <person name="Mallez S."/>
            <person name="Zhang Y."/>
            <person name="Obille A."/>
            <person name="Becker A."/>
            <person name="Abrahante J.E."/>
            <person name="Garbe J."/>
            <person name="Badalamenti J.P."/>
            <person name="Herman A."/>
            <person name="Mangelson H."/>
            <person name="Liachko I."/>
            <person name="Sullivan S."/>
            <person name="Sone E.D."/>
            <person name="Koren S."/>
            <person name="Silverstein K.A.T."/>
            <person name="Beckman K.B."/>
            <person name="Gohl D.M."/>
        </authorList>
    </citation>
    <scope>NUCLEOTIDE SEQUENCE</scope>
    <source>
        <strain evidence="1">Duluth1</strain>
        <tissue evidence="1">Whole animal</tissue>
    </source>
</reference>
<protein>
    <submittedName>
        <fullName evidence="1">Uncharacterized protein</fullName>
    </submittedName>
</protein>